<evidence type="ECO:0000256" key="1">
    <source>
        <dbReference type="ARBA" id="ARBA00009183"/>
    </source>
</evidence>
<keyword evidence="4" id="KW-0560">Oxidoreductase</keyword>
<dbReference type="OrthoDB" id="66881at2759"/>
<name>A0A067MQQ5_BOTB1</name>
<dbReference type="InterPro" id="IPR050346">
    <property type="entry name" value="FMO-like"/>
</dbReference>
<feature type="chain" id="PRO_5001641570" description="FAD/NAD(P)-binding domain-containing protein" evidence="5">
    <location>
        <begin position="25"/>
        <end position="575"/>
    </location>
</feature>
<dbReference type="AlphaFoldDB" id="A0A067MQQ5"/>
<evidence type="ECO:0000313" key="6">
    <source>
        <dbReference type="EMBL" id="KDQ18078.1"/>
    </source>
</evidence>
<dbReference type="SUPFAM" id="SSF51905">
    <property type="entry name" value="FAD/NAD(P)-binding domain"/>
    <property type="match status" value="1"/>
</dbReference>
<feature type="signal peptide" evidence="5">
    <location>
        <begin position="1"/>
        <end position="24"/>
    </location>
</feature>
<organism evidence="6 7">
    <name type="scientific">Botryobasidium botryosum (strain FD-172 SS1)</name>
    <dbReference type="NCBI Taxonomy" id="930990"/>
    <lineage>
        <taxon>Eukaryota</taxon>
        <taxon>Fungi</taxon>
        <taxon>Dikarya</taxon>
        <taxon>Basidiomycota</taxon>
        <taxon>Agaricomycotina</taxon>
        <taxon>Agaricomycetes</taxon>
        <taxon>Cantharellales</taxon>
        <taxon>Botryobasidiaceae</taxon>
        <taxon>Botryobasidium</taxon>
    </lineage>
</organism>
<dbReference type="PANTHER" id="PTHR23023">
    <property type="entry name" value="DIMETHYLANILINE MONOOXYGENASE"/>
    <property type="match status" value="1"/>
</dbReference>
<keyword evidence="2" id="KW-0285">Flavoprotein</keyword>
<dbReference type="PROSITE" id="PS51257">
    <property type="entry name" value="PROKAR_LIPOPROTEIN"/>
    <property type="match status" value="1"/>
</dbReference>
<evidence type="ECO:0000256" key="2">
    <source>
        <dbReference type="ARBA" id="ARBA00022630"/>
    </source>
</evidence>
<dbReference type="Pfam" id="PF00743">
    <property type="entry name" value="FMO-like"/>
    <property type="match status" value="1"/>
</dbReference>
<evidence type="ECO:0000313" key="7">
    <source>
        <dbReference type="Proteomes" id="UP000027195"/>
    </source>
</evidence>
<comment type="similarity">
    <text evidence="1">Belongs to the FMO family.</text>
</comment>
<keyword evidence="5" id="KW-0732">Signal</keyword>
<dbReference type="FunCoup" id="A0A067MQQ5">
    <property type="interactions" value="27"/>
</dbReference>
<sequence length="575" mass="64413">MTRLACSSSTTVLGLIIIFGGCLAQAHGWQKPLQSSFLAGDIHNELHEAQASNFDFKRNITRVAIIGAGAGGLITFRELKNAGYNVRLLERDSVPGGNWRYTEDAYPSTPYPPLPLKIAEYTPSFPPKGTAYPYEETYECGEGGLSLEERIRDHSAPTPVWASLVSDVPAPSQQITEFPWPVDTPWELPHDMLARYLRAFASYHGANSNDENPEVSYSTRVEKAEKIEGNTETWKLTLKKLSREKGVVTARWWTENFDAVVVATGQYNTPSIARVPGLEAWKARWSNNIWHSRQYRRPEVFANKTVMVVGGGVSGVEITRDLAPHTKMVYVSSKSDSYMMPSVNKRFPHNAILIPEIASFVSPLDRIDDISQGNVELVNGINLSGVDHIIFATGYLAAYPFLPQYHDASLRANETAKGRQPIVTDGTHLRSLYLDLFYIEDPTLAFINMNTLTQTFIYAEYPAAALAKVWKGDAHIPSQKEMWRLYWDYVKRKGGHGRWLQSLPGKWGKERVRFFMEWLNAAPGRALAPPPHIATESTRYYTLSRFGFDLTAPPMASSFISPKVTAWGIDDSNDA</sequence>
<evidence type="ECO:0000256" key="3">
    <source>
        <dbReference type="ARBA" id="ARBA00022827"/>
    </source>
</evidence>
<dbReference type="InterPro" id="IPR036188">
    <property type="entry name" value="FAD/NAD-bd_sf"/>
</dbReference>
<gene>
    <name evidence="6" type="ORF">BOTBODRAFT_29394</name>
</gene>
<dbReference type="Gene3D" id="3.50.50.60">
    <property type="entry name" value="FAD/NAD(P)-binding domain"/>
    <property type="match status" value="2"/>
</dbReference>
<dbReference type="Proteomes" id="UP000027195">
    <property type="component" value="Unassembled WGS sequence"/>
</dbReference>
<dbReference type="GO" id="GO:0050661">
    <property type="term" value="F:NADP binding"/>
    <property type="evidence" value="ECO:0007669"/>
    <property type="project" value="InterPro"/>
</dbReference>
<keyword evidence="7" id="KW-1185">Reference proteome</keyword>
<dbReference type="InParanoid" id="A0A067MQQ5"/>
<dbReference type="STRING" id="930990.A0A067MQQ5"/>
<evidence type="ECO:0008006" key="8">
    <source>
        <dbReference type="Google" id="ProtNLM"/>
    </source>
</evidence>
<protein>
    <recommendedName>
        <fullName evidence="8">FAD/NAD(P)-binding domain-containing protein</fullName>
    </recommendedName>
</protein>
<dbReference type="InterPro" id="IPR020946">
    <property type="entry name" value="Flavin_mOase-like"/>
</dbReference>
<dbReference type="GO" id="GO:0004499">
    <property type="term" value="F:N,N-dimethylaniline monooxygenase activity"/>
    <property type="evidence" value="ECO:0007669"/>
    <property type="project" value="InterPro"/>
</dbReference>
<dbReference type="HOGENOM" id="CLU_006909_5_2_1"/>
<accession>A0A067MQQ5</accession>
<dbReference type="EMBL" id="KL198022">
    <property type="protein sequence ID" value="KDQ18078.1"/>
    <property type="molecule type" value="Genomic_DNA"/>
</dbReference>
<reference evidence="7" key="1">
    <citation type="journal article" date="2014" name="Proc. Natl. Acad. Sci. U.S.A.">
        <title>Extensive sampling of basidiomycete genomes demonstrates inadequacy of the white-rot/brown-rot paradigm for wood decay fungi.</title>
        <authorList>
            <person name="Riley R."/>
            <person name="Salamov A.A."/>
            <person name="Brown D.W."/>
            <person name="Nagy L.G."/>
            <person name="Floudas D."/>
            <person name="Held B.W."/>
            <person name="Levasseur A."/>
            <person name="Lombard V."/>
            <person name="Morin E."/>
            <person name="Otillar R."/>
            <person name="Lindquist E.A."/>
            <person name="Sun H."/>
            <person name="LaButti K.M."/>
            <person name="Schmutz J."/>
            <person name="Jabbour D."/>
            <person name="Luo H."/>
            <person name="Baker S.E."/>
            <person name="Pisabarro A.G."/>
            <person name="Walton J.D."/>
            <person name="Blanchette R.A."/>
            <person name="Henrissat B."/>
            <person name="Martin F."/>
            <person name="Cullen D."/>
            <person name="Hibbett D.S."/>
            <person name="Grigoriev I.V."/>
        </authorList>
    </citation>
    <scope>NUCLEOTIDE SEQUENCE [LARGE SCALE GENOMIC DNA]</scope>
    <source>
        <strain evidence="7">FD-172 SS1</strain>
    </source>
</reference>
<evidence type="ECO:0000256" key="5">
    <source>
        <dbReference type="SAM" id="SignalP"/>
    </source>
</evidence>
<evidence type="ECO:0000256" key="4">
    <source>
        <dbReference type="ARBA" id="ARBA00023002"/>
    </source>
</evidence>
<dbReference type="GO" id="GO:0050660">
    <property type="term" value="F:flavin adenine dinucleotide binding"/>
    <property type="evidence" value="ECO:0007669"/>
    <property type="project" value="InterPro"/>
</dbReference>
<dbReference type="Pfam" id="PF13450">
    <property type="entry name" value="NAD_binding_8"/>
    <property type="match status" value="1"/>
</dbReference>
<proteinExistence type="inferred from homology"/>
<keyword evidence="3" id="KW-0274">FAD</keyword>